<dbReference type="Proteomes" id="UP000823941">
    <property type="component" value="Chromosome 21"/>
</dbReference>
<accession>A0ABQ7Q695</accession>
<evidence type="ECO:0000313" key="1">
    <source>
        <dbReference type="EMBL" id="KAG7300393.1"/>
    </source>
</evidence>
<protein>
    <submittedName>
        <fullName evidence="1">Uncharacterized protein</fullName>
    </submittedName>
</protein>
<organism evidence="1 2">
    <name type="scientific">Plutella xylostella</name>
    <name type="common">Diamondback moth</name>
    <name type="synonym">Plutella maculipennis</name>
    <dbReference type="NCBI Taxonomy" id="51655"/>
    <lineage>
        <taxon>Eukaryota</taxon>
        <taxon>Metazoa</taxon>
        <taxon>Ecdysozoa</taxon>
        <taxon>Arthropoda</taxon>
        <taxon>Hexapoda</taxon>
        <taxon>Insecta</taxon>
        <taxon>Pterygota</taxon>
        <taxon>Neoptera</taxon>
        <taxon>Endopterygota</taxon>
        <taxon>Lepidoptera</taxon>
        <taxon>Glossata</taxon>
        <taxon>Ditrysia</taxon>
        <taxon>Yponomeutoidea</taxon>
        <taxon>Plutellidae</taxon>
        <taxon>Plutella</taxon>
    </lineage>
</organism>
<gene>
    <name evidence="1" type="ORF">JYU34_015998</name>
</gene>
<sequence length="79" mass="9269">MGKWRLSEVIIELCKTFTLRKVAVSLRFVSYSKEFDHLPTNLVLSYEVSDYYLLKSAALILSDPKKYLPPEACRLWRID</sequence>
<keyword evidence="2" id="KW-1185">Reference proteome</keyword>
<proteinExistence type="predicted"/>
<evidence type="ECO:0000313" key="2">
    <source>
        <dbReference type="Proteomes" id="UP000823941"/>
    </source>
</evidence>
<reference evidence="1 2" key="1">
    <citation type="submission" date="2021-06" db="EMBL/GenBank/DDBJ databases">
        <title>A haploid diamondback moth (Plutella xylostella L.) genome assembly resolves 31 chromosomes and identifies a diamide resistance mutation.</title>
        <authorList>
            <person name="Ward C.M."/>
            <person name="Perry K.D."/>
            <person name="Baker G."/>
            <person name="Powis K."/>
            <person name="Heckel D.G."/>
            <person name="Baxter S.W."/>
        </authorList>
    </citation>
    <scope>NUCLEOTIDE SEQUENCE [LARGE SCALE GENOMIC DNA]</scope>
    <source>
        <strain evidence="1 2">LV</strain>
        <tissue evidence="1">Single pupa</tissue>
    </source>
</reference>
<comment type="caution">
    <text evidence="1">The sequence shown here is derived from an EMBL/GenBank/DDBJ whole genome shotgun (WGS) entry which is preliminary data.</text>
</comment>
<name>A0ABQ7Q695_PLUXY</name>
<dbReference type="EMBL" id="JAHIBW010000021">
    <property type="protein sequence ID" value="KAG7300393.1"/>
    <property type="molecule type" value="Genomic_DNA"/>
</dbReference>